<evidence type="ECO:0000256" key="10">
    <source>
        <dbReference type="ARBA" id="ARBA00023172"/>
    </source>
</evidence>
<feature type="binding site" evidence="12">
    <location>
        <position position="7"/>
    </location>
    <ligand>
        <name>Mg(2+)</name>
        <dbReference type="ChEBI" id="CHEBI:18420"/>
        <label>1</label>
    </ligand>
</feature>
<comment type="caution">
    <text evidence="14">The sequence shown here is derived from an EMBL/GenBank/DDBJ whole genome shotgun (WGS) entry which is preliminary data.</text>
</comment>
<evidence type="ECO:0000256" key="8">
    <source>
        <dbReference type="ARBA" id="ARBA00022842"/>
    </source>
</evidence>
<evidence type="ECO:0000256" key="11">
    <source>
        <dbReference type="ARBA" id="ARBA00023204"/>
    </source>
</evidence>
<evidence type="ECO:0000256" key="3">
    <source>
        <dbReference type="ARBA" id="ARBA00022722"/>
    </source>
</evidence>
<feature type="binding site" evidence="12">
    <location>
        <position position="140"/>
    </location>
    <ligand>
        <name>Mg(2+)</name>
        <dbReference type="ChEBI" id="CHEBI:18420"/>
        <label>1</label>
    </ligand>
</feature>
<keyword evidence="11 12" id="KW-0234">DNA repair</keyword>
<dbReference type="NCBIfam" id="NF000711">
    <property type="entry name" value="PRK00039.2-1"/>
    <property type="match status" value="1"/>
</dbReference>
<organism evidence="14 15">
    <name type="scientific">Filifactor villosus</name>
    <dbReference type="NCBI Taxonomy" id="29374"/>
    <lineage>
        <taxon>Bacteria</taxon>
        <taxon>Bacillati</taxon>
        <taxon>Bacillota</taxon>
        <taxon>Clostridia</taxon>
        <taxon>Peptostreptococcales</taxon>
        <taxon>Filifactoraceae</taxon>
        <taxon>Filifactor</taxon>
    </lineage>
</organism>
<dbReference type="NCBIfam" id="TIGR00228">
    <property type="entry name" value="ruvC"/>
    <property type="match status" value="1"/>
</dbReference>
<protein>
    <recommendedName>
        <fullName evidence="12 13">Crossover junction endodeoxyribonuclease RuvC</fullName>
        <ecNumber evidence="12 13">3.1.21.10</ecNumber>
    </recommendedName>
    <alternativeName>
        <fullName evidence="12">Holliday junction nuclease RuvC</fullName>
    </alternativeName>
    <alternativeName>
        <fullName evidence="12">Holliday junction resolvase RuvC</fullName>
    </alternativeName>
</protein>
<keyword evidence="15" id="KW-1185">Reference proteome</keyword>
<dbReference type="PROSITE" id="PS01321">
    <property type="entry name" value="RUVC"/>
    <property type="match status" value="1"/>
</dbReference>
<sequence length="164" mass="18025">MIVLGIDPGYAIVGYGVLNYDGNHFSVVDYGSIQTSSGEQFIDRIEKIHRGVSLLLQRYKVDEVAIEELFFSKNTKTAIDVAQARGVILLAAKQHNAAIYEYTPMQVKQGICGYGGAPKEQIQGIVKTVLNLKQVPKPDDTADALAIAVSHCHTNKFSKLFKIK</sequence>
<evidence type="ECO:0000256" key="9">
    <source>
        <dbReference type="ARBA" id="ARBA00023125"/>
    </source>
</evidence>
<keyword evidence="4 12" id="KW-0479">Metal-binding</keyword>
<accession>A0ABV9QKW6</accession>
<dbReference type="Gene3D" id="3.30.420.10">
    <property type="entry name" value="Ribonuclease H-like superfamily/Ribonuclease H"/>
    <property type="match status" value="1"/>
</dbReference>
<dbReference type="EC" id="3.1.21.10" evidence="12 13"/>
<feature type="active site" evidence="12">
    <location>
        <position position="7"/>
    </location>
</feature>
<dbReference type="PANTHER" id="PTHR30194:SF3">
    <property type="entry name" value="CROSSOVER JUNCTION ENDODEOXYRIBONUCLEASE RUVC"/>
    <property type="match status" value="1"/>
</dbReference>
<evidence type="ECO:0000256" key="1">
    <source>
        <dbReference type="ARBA" id="ARBA00009518"/>
    </source>
</evidence>
<dbReference type="PRINTS" id="PR00696">
    <property type="entry name" value="RSOLVASERUVC"/>
</dbReference>
<keyword evidence="8 12" id="KW-0460">Magnesium</keyword>
<dbReference type="CDD" id="cd16962">
    <property type="entry name" value="RuvC"/>
    <property type="match status" value="1"/>
</dbReference>
<dbReference type="RefSeq" id="WP_379788380.1">
    <property type="nucleotide sequence ID" value="NZ_JBHSHL010000025.1"/>
</dbReference>
<evidence type="ECO:0000256" key="12">
    <source>
        <dbReference type="HAMAP-Rule" id="MF_00034"/>
    </source>
</evidence>
<dbReference type="InterPro" id="IPR012337">
    <property type="entry name" value="RNaseH-like_sf"/>
</dbReference>
<comment type="similarity">
    <text evidence="1 12">Belongs to the RuvC family.</text>
</comment>
<keyword evidence="5 12" id="KW-0255">Endonuclease</keyword>
<dbReference type="InterPro" id="IPR002176">
    <property type="entry name" value="X-over_junc_endoDNase_RuvC"/>
</dbReference>
<feature type="active site" evidence="12">
    <location>
        <position position="67"/>
    </location>
</feature>
<comment type="subcellular location">
    <subcellularLocation>
        <location evidence="12">Cytoplasm</location>
    </subcellularLocation>
</comment>
<evidence type="ECO:0000256" key="6">
    <source>
        <dbReference type="ARBA" id="ARBA00022763"/>
    </source>
</evidence>
<evidence type="ECO:0000313" key="14">
    <source>
        <dbReference type="EMBL" id="MFC4804853.1"/>
    </source>
</evidence>
<dbReference type="EMBL" id="JBHSHL010000025">
    <property type="protein sequence ID" value="MFC4804853.1"/>
    <property type="molecule type" value="Genomic_DNA"/>
</dbReference>
<keyword evidence="9 12" id="KW-0238">DNA-binding</keyword>
<evidence type="ECO:0000256" key="2">
    <source>
        <dbReference type="ARBA" id="ARBA00022490"/>
    </source>
</evidence>
<keyword evidence="2 12" id="KW-0963">Cytoplasm</keyword>
<gene>
    <name evidence="12 14" type="primary">ruvC</name>
    <name evidence="14" type="ORF">ACFO4R_07140</name>
</gene>
<comment type="function">
    <text evidence="12">The RuvA-RuvB-RuvC complex processes Holliday junction (HJ) DNA during genetic recombination and DNA repair. Endonuclease that resolves HJ intermediates. Cleaves cruciform DNA by making single-stranded nicks across the HJ at symmetrical positions within the homologous arms, yielding a 5'-phosphate and a 3'-hydroxyl group; requires a central core of homology in the junction. The consensus cleavage sequence is 5'-(A/T)TT(C/G)-3'. Cleavage occurs on the 3'-side of the TT dinucleotide at the point of strand exchange. HJ branch migration catalyzed by RuvA-RuvB allows RuvC to scan DNA until it finds its consensus sequence, where it cleaves and resolves the cruciform DNA.</text>
</comment>
<dbReference type="PANTHER" id="PTHR30194">
    <property type="entry name" value="CROSSOVER JUNCTION ENDODEOXYRIBONUCLEASE RUVC"/>
    <property type="match status" value="1"/>
</dbReference>
<evidence type="ECO:0000256" key="13">
    <source>
        <dbReference type="NCBIfam" id="TIGR00228"/>
    </source>
</evidence>
<evidence type="ECO:0000256" key="5">
    <source>
        <dbReference type="ARBA" id="ARBA00022759"/>
    </source>
</evidence>
<proteinExistence type="inferred from homology"/>
<dbReference type="InterPro" id="IPR036397">
    <property type="entry name" value="RNaseH_sf"/>
</dbReference>
<dbReference type="HAMAP" id="MF_00034">
    <property type="entry name" value="RuvC"/>
    <property type="match status" value="1"/>
</dbReference>
<name>A0ABV9QKW6_9FIRM</name>
<evidence type="ECO:0000256" key="7">
    <source>
        <dbReference type="ARBA" id="ARBA00022801"/>
    </source>
</evidence>
<evidence type="ECO:0000256" key="4">
    <source>
        <dbReference type="ARBA" id="ARBA00022723"/>
    </source>
</evidence>
<comment type="subunit">
    <text evidence="12">Homodimer which binds Holliday junction (HJ) DNA. The HJ becomes 2-fold symmetrical on binding to RuvC with unstacked arms; it has a different conformation from HJ DNA in complex with RuvA. In the full resolvosome a probable DNA-RuvA(4)-RuvB(12)-RuvC(2) complex forms which resolves the HJ.</text>
</comment>
<feature type="active site" evidence="12">
    <location>
        <position position="140"/>
    </location>
</feature>
<keyword evidence="10 12" id="KW-0233">DNA recombination</keyword>
<reference evidence="15" key="1">
    <citation type="journal article" date="2019" name="Int. J. Syst. Evol. Microbiol.">
        <title>The Global Catalogue of Microorganisms (GCM) 10K type strain sequencing project: providing services to taxonomists for standard genome sequencing and annotation.</title>
        <authorList>
            <consortium name="The Broad Institute Genomics Platform"/>
            <consortium name="The Broad Institute Genome Sequencing Center for Infectious Disease"/>
            <person name="Wu L."/>
            <person name="Ma J."/>
        </authorList>
    </citation>
    <scope>NUCLEOTIDE SEQUENCE [LARGE SCALE GENOMIC DNA]</scope>
    <source>
        <strain evidence="15">CCUG 46385</strain>
    </source>
</reference>
<keyword evidence="7 12" id="KW-0378">Hydrolase</keyword>
<comment type="cofactor">
    <cofactor evidence="12">
        <name>Mg(2+)</name>
        <dbReference type="ChEBI" id="CHEBI:18420"/>
    </cofactor>
    <text evidence="12">Binds 2 Mg(2+) ion per subunit.</text>
</comment>
<dbReference type="Pfam" id="PF02075">
    <property type="entry name" value="RuvC"/>
    <property type="match status" value="1"/>
</dbReference>
<feature type="binding site" evidence="12">
    <location>
        <position position="67"/>
    </location>
    <ligand>
        <name>Mg(2+)</name>
        <dbReference type="ChEBI" id="CHEBI:18420"/>
        <label>2</label>
    </ligand>
</feature>
<dbReference type="InterPro" id="IPR020563">
    <property type="entry name" value="X-over_junc_endoDNase_Mg_BS"/>
</dbReference>
<comment type="catalytic activity">
    <reaction evidence="12">
        <text>Endonucleolytic cleavage at a junction such as a reciprocal single-stranded crossover between two homologous DNA duplexes (Holliday junction).</text>
        <dbReference type="EC" id="3.1.21.10"/>
    </reaction>
</comment>
<keyword evidence="6 12" id="KW-0227">DNA damage</keyword>
<dbReference type="Proteomes" id="UP001595916">
    <property type="component" value="Unassembled WGS sequence"/>
</dbReference>
<evidence type="ECO:0000313" key="15">
    <source>
        <dbReference type="Proteomes" id="UP001595916"/>
    </source>
</evidence>
<dbReference type="SUPFAM" id="SSF53098">
    <property type="entry name" value="Ribonuclease H-like"/>
    <property type="match status" value="1"/>
</dbReference>
<keyword evidence="3 12" id="KW-0540">Nuclease</keyword>